<sequence length="141" mass="16033">MLITSKDRNVRNVTAGRSTQAIGAEIRKIHAEKLLLDPDCVTFEIERTFFFVHRLSPEHESFRDPIFRKVDLVNERDANRNVTKAAPTFDYIENKAIQEEHRKGQLGKQAMETQALPALALVRGLGDKKLIPSSDGTTYRI</sequence>
<gene>
    <name evidence="1" type="ORF">N7476_010554</name>
</gene>
<keyword evidence="2" id="KW-1185">Reference proteome</keyword>
<proteinExistence type="predicted"/>
<protein>
    <submittedName>
        <fullName evidence="1">Uncharacterized protein</fullName>
    </submittedName>
</protein>
<dbReference type="EMBL" id="JAPZBO010000010">
    <property type="protein sequence ID" value="KAJ5298997.1"/>
    <property type="molecule type" value="Genomic_DNA"/>
</dbReference>
<reference evidence="1" key="1">
    <citation type="submission" date="2022-12" db="EMBL/GenBank/DDBJ databases">
        <authorList>
            <person name="Petersen C."/>
        </authorList>
    </citation>
    <scope>NUCLEOTIDE SEQUENCE</scope>
    <source>
        <strain evidence="1">IBT 21472</strain>
    </source>
</reference>
<evidence type="ECO:0000313" key="2">
    <source>
        <dbReference type="Proteomes" id="UP001147746"/>
    </source>
</evidence>
<reference evidence="1" key="2">
    <citation type="journal article" date="2023" name="IMA Fungus">
        <title>Comparative genomic study of the Penicillium genus elucidates a diverse pangenome and 15 lateral gene transfer events.</title>
        <authorList>
            <person name="Petersen C."/>
            <person name="Sorensen T."/>
            <person name="Nielsen M.R."/>
            <person name="Sondergaard T.E."/>
            <person name="Sorensen J.L."/>
            <person name="Fitzpatrick D.A."/>
            <person name="Frisvad J.C."/>
            <person name="Nielsen K.L."/>
        </authorList>
    </citation>
    <scope>NUCLEOTIDE SEQUENCE</scope>
    <source>
        <strain evidence="1">IBT 21472</strain>
    </source>
</reference>
<organism evidence="1 2">
    <name type="scientific">Penicillium atrosanguineum</name>
    <dbReference type="NCBI Taxonomy" id="1132637"/>
    <lineage>
        <taxon>Eukaryota</taxon>
        <taxon>Fungi</taxon>
        <taxon>Dikarya</taxon>
        <taxon>Ascomycota</taxon>
        <taxon>Pezizomycotina</taxon>
        <taxon>Eurotiomycetes</taxon>
        <taxon>Eurotiomycetidae</taxon>
        <taxon>Eurotiales</taxon>
        <taxon>Aspergillaceae</taxon>
        <taxon>Penicillium</taxon>
    </lineage>
</organism>
<name>A0A9W9TYN3_9EURO</name>
<evidence type="ECO:0000313" key="1">
    <source>
        <dbReference type="EMBL" id="KAJ5298997.1"/>
    </source>
</evidence>
<accession>A0A9W9TYN3</accession>
<dbReference type="AlphaFoldDB" id="A0A9W9TYN3"/>
<dbReference type="Proteomes" id="UP001147746">
    <property type="component" value="Unassembled WGS sequence"/>
</dbReference>
<comment type="caution">
    <text evidence="1">The sequence shown here is derived from an EMBL/GenBank/DDBJ whole genome shotgun (WGS) entry which is preliminary data.</text>
</comment>